<dbReference type="InterPro" id="IPR012093">
    <property type="entry name" value="Pirin"/>
</dbReference>
<feature type="binding site" evidence="2">
    <location>
        <position position="103"/>
    </location>
    <ligand>
        <name>Fe cation</name>
        <dbReference type="ChEBI" id="CHEBI:24875"/>
    </ligand>
</feature>
<accession>A0A5R9F5E8</accession>
<sequence>MNSSSRVQREIAKVWTVNHQRNSSTHKAGLILEPGRWEEFDPFLLMAEDWFGRGTFDFHPHRGMETVTYVLEEKLEHKDNHGGHGVLSPGDVQWMTAGSGIIHAEEPAGETVHTLQLWINLPSSKKMTEPRYQDLRKEDMPERNEEGARITVFSGSSAGVKAQTDNNVPITMVDVELEKDASVTQDLPGSFNGFIYVLEGKGYFGKSETPGERNQVLWLGPGEEKAESEVAVRADEKLRFLLYAGEPIGEPVVARGPFVMNSDEEIRQAYDDYRMGKFGR</sequence>
<dbReference type="SUPFAM" id="SSF51182">
    <property type="entry name" value="RmlC-like cupins"/>
    <property type="match status" value="1"/>
</dbReference>
<feature type="binding site" evidence="2">
    <location>
        <position position="61"/>
    </location>
    <ligand>
        <name>Fe cation</name>
        <dbReference type="ChEBI" id="CHEBI:24875"/>
    </ligand>
</feature>
<evidence type="ECO:0000259" key="4">
    <source>
        <dbReference type="Pfam" id="PF02678"/>
    </source>
</evidence>
<comment type="caution">
    <text evidence="6">The sequence shown here is derived from an EMBL/GenBank/DDBJ whole genome shotgun (WGS) entry which is preliminary data.</text>
</comment>
<feature type="domain" description="Pirin C-terminal" evidence="5">
    <location>
        <begin position="172"/>
        <end position="279"/>
    </location>
</feature>
<dbReference type="InterPro" id="IPR011051">
    <property type="entry name" value="RmlC_Cupin_sf"/>
</dbReference>
<comment type="similarity">
    <text evidence="1 3">Belongs to the pirin family.</text>
</comment>
<dbReference type="Pfam" id="PF05726">
    <property type="entry name" value="Pirin_C"/>
    <property type="match status" value="1"/>
</dbReference>
<evidence type="ECO:0000259" key="5">
    <source>
        <dbReference type="Pfam" id="PF05726"/>
    </source>
</evidence>
<gene>
    <name evidence="6" type="ORF">FCL54_16765</name>
</gene>
<dbReference type="PANTHER" id="PTHR13903">
    <property type="entry name" value="PIRIN-RELATED"/>
    <property type="match status" value="1"/>
</dbReference>
<dbReference type="Proteomes" id="UP000308230">
    <property type="component" value="Unassembled WGS sequence"/>
</dbReference>
<dbReference type="OrthoDB" id="321327at2"/>
<dbReference type="RefSeq" id="WP_138127901.1">
    <property type="nucleotide sequence ID" value="NZ_SWLG01000013.1"/>
</dbReference>
<evidence type="ECO:0000256" key="3">
    <source>
        <dbReference type="RuleBase" id="RU003457"/>
    </source>
</evidence>
<dbReference type="Gene3D" id="2.60.120.10">
    <property type="entry name" value="Jelly Rolls"/>
    <property type="match status" value="2"/>
</dbReference>
<dbReference type="CDD" id="cd02909">
    <property type="entry name" value="cupin_pirin_N"/>
    <property type="match status" value="1"/>
</dbReference>
<dbReference type="CDD" id="cd02247">
    <property type="entry name" value="cupin_pirin_C"/>
    <property type="match status" value="1"/>
</dbReference>
<evidence type="ECO:0000256" key="1">
    <source>
        <dbReference type="ARBA" id="ARBA00008416"/>
    </source>
</evidence>
<dbReference type="Pfam" id="PF02678">
    <property type="entry name" value="Pirin"/>
    <property type="match status" value="1"/>
</dbReference>
<dbReference type="EMBL" id="SWLG01000013">
    <property type="protein sequence ID" value="TLS36043.1"/>
    <property type="molecule type" value="Genomic_DNA"/>
</dbReference>
<dbReference type="AlphaFoldDB" id="A0A5R9F5E8"/>
<dbReference type="GO" id="GO:0046872">
    <property type="term" value="F:metal ion binding"/>
    <property type="evidence" value="ECO:0007669"/>
    <property type="project" value="UniProtKB-KW"/>
</dbReference>
<feature type="binding site" evidence="2">
    <location>
        <position position="59"/>
    </location>
    <ligand>
        <name>Fe cation</name>
        <dbReference type="ChEBI" id="CHEBI:24875"/>
    </ligand>
</feature>
<protein>
    <submittedName>
        <fullName evidence="6">Pirin family protein</fullName>
    </submittedName>
</protein>
<feature type="binding site" evidence="2">
    <location>
        <position position="105"/>
    </location>
    <ligand>
        <name>Fe cation</name>
        <dbReference type="ChEBI" id="CHEBI:24875"/>
    </ligand>
</feature>
<keyword evidence="2" id="KW-0479">Metal-binding</keyword>
<evidence type="ECO:0000256" key="2">
    <source>
        <dbReference type="PIRSR" id="PIRSR006232-1"/>
    </source>
</evidence>
<evidence type="ECO:0000313" key="6">
    <source>
        <dbReference type="EMBL" id="TLS36043.1"/>
    </source>
</evidence>
<dbReference type="PIRSF" id="PIRSF006232">
    <property type="entry name" value="Pirin"/>
    <property type="match status" value="1"/>
</dbReference>
<dbReference type="InterPro" id="IPR008778">
    <property type="entry name" value="Pirin_C_dom"/>
</dbReference>
<proteinExistence type="inferred from homology"/>
<keyword evidence="7" id="KW-1185">Reference proteome</keyword>
<comment type="cofactor">
    <cofactor evidence="2">
        <name>Fe cation</name>
        <dbReference type="ChEBI" id="CHEBI:24875"/>
    </cofactor>
    <text evidence="2">Binds 1 Fe cation per subunit.</text>
</comment>
<feature type="domain" description="Pirin N-terminal" evidence="4">
    <location>
        <begin position="49"/>
        <end position="119"/>
    </location>
</feature>
<dbReference type="PANTHER" id="PTHR13903:SF31">
    <property type="entry name" value="CUPIN-DOMAIN CONTAINING PROTEIN"/>
    <property type="match status" value="1"/>
</dbReference>
<dbReference type="InterPro" id="IPR014710">
    <property type="entry name" value="RmlC-like_jellyroll"/>
</dbReference>
<organism evidence="6 7">
    <name type="scientific">Exobacillus caeni</name>
    <dbReference type="NCBI Taxonomy" id="2574798"/>
    <lineage>
        <taxon>Bacteria</taxon>
        <taxon>Bacillati</taxon>
        <taxon>Bacillota</taxon>
        <taxon>Bacilli</taxon>
        <taxon>Bacillales</taxon>
        <taxon>Guptibacillaceae</taxon>
        <taxon>Exobacillus</taxon>
    </lineage>
</organism>
<keyword evidence="2" id="KW-0408">Iron</keyword>
<name>A0A5R9F5E8_9BACL</name>
<evidence type="ECO:0000313" key="7">
    <source>
        <dbReference type="Proteomes" id="UP000308230"/>
    </source>
</evidence>
<dbReference type="InterPro" id="IPR003829">
    <property type="entry name" value="Pirin_N_dom"/>
</dbReference>
<reference evidence="6 7" key="1">
    <citation type="submission" date="2019-04" db="EMBL/GenBank/DDBJ databases">
        <title>Bacillus caeni sp. nov., a bacterium isolated from mangrove sediment.</title>
        <authorList>
            <person name="Huang H."/>
            <person name="Mo K."/>
            <person name="Hu Y."/>
        </authorList>
    </citation>
    <scope>NUCLEOTIDE SEQUENCE [LARGE SCALE GENOMIC DNA]</scope>
    <source>
        <strain evidence="6 7">HB172195</strain>
    </source>
</reference>